<reference evidence="2" key="1">
    <citation type="journal article" date="2014" name="Science">
        <title>Ancient hybridizations among the ancestral genomes of bread wheat.</title>
        <authorList>
            <consortium name="International Wheat Genome Sequencing Consortium,"/>
            <person name="Marcussen T."/>
            <person name="Sandve S.R."/>
            <person name="Heier L."/>
            <person name="Spannagl M."/>
            <person name="Pfeifer M."/>
            <person name="Jakobsen K.S."/>
            <person name="Wulff B.B."/>
            <person name="Steuernagel B."/>
            <person name="Mayer K.F."/>
            <person name="Olsen O.A."/>
        </authorList>
    </citation>
    <scope>NUCLEOTIDE SEQUENCE [LARGE SCALE GENOMIC DNA]</scope>
    <source>
        <strain evidence="2">cv. AL8/78</strain>
    </source>
</reference>
<evidence type="ECO:0000313" key="1">
    <source>
        <dbReference type="EnsemblPlants" id="AET5Gv20869100.7"/>
    </source>
</evidence>
<sequence>MNLIESKVLGDRTLASVFILGWHHEKFGRIRLLIEEPIDRSHRPVREHLEAAPQEIVHGWGSNWHATRKKFAVGARVGELGKINGQKSAMAGAGWEEDMRELSFFPWREMRRDRRRLG</sequence>
<name>A0A453LPU1_AEGTS</name>
<proteinExistence type="predicted"/>
<dbReference type="Proteomes" id="UP000015105">
    <property type="component" value="Chromosome 5D"/>
</dbReference>
<evidence type="ECO:0000313" key="2">
    <source>
        <dbReference type="Proteomes" id="UP000015105"/>
    </source>
</evidence>
<reference evidence="1" key="3">
    <citation type="journal article" date="2017" name="Nature">
        <title>Genome sequence of the progenitor of the wheat D genome Aegilops tauschii.</title>
        <authorList>
            <person name="Luo M.C."/>
            <person name="Gu Y.Q."/>
            <person name="Puiu D."/>
            <person name="Wang H."/>
            <person name="Twardziok S.O."/>
            <person name="Deal K.R."/>
            <person name="Huo N."/>
            <person name="Zhu T."/>
            <person name="Wang L."/>
            <person name="Wang Y."/>
            <person name="McGuire P.E."/>
            <person name="Liu S."/>
            <person name="Long H."/>
            <person name="Ramasamy R.K."/>
            <person name="Rodriguez J.C."/>
            <person name="Van S.L."/>
            <person name="Yuan L."/>
            <person name="Wang Z."/>
            <person name="Xia Z."/>
            <person name="Xiao L."/>
            <person name="Anderson O.D."/>
            <person name="Ouyang S."/>
            <person name="Liang Y."/>
            <person name="Zimin A.V."/>
            <person name="Pertea G."/>
            <person name="Qi P."/>
            <person name="Bennetzen J.L."/>
            <person name="Dai X."/>
            <person name="Dawson M.W."/>
            <person name="Muller H.G."/>
            <person name="Kugler K."/>
            <person name="Rivarola-Duarte L."/>
            <person name="Spannagl M."/>
            <person name="Mayer K.F.X."/>
            <person name="Lu F.H."/>
            <person name="Bevan M.W."/>
            <person name="Leroy P."/>
            <person name="Li P."/>
            <person name="You F.M."/>
            <person name="Sun Q."/>
            <person name="Liu Z."/>
            <person name="Lyons E."/>
            <person name="Wicker T."/>
            <person name="Salzberg S.L."/>
            <person name="Devos K.M."/>
            <person name="Dvorak J."/>
        </authorList>
    </citation>
    <scope>NUCLEOTIDE SEQUENCE [LARGE SCALE GENOMIC DNA]</scope>
    <source>
        <strain evidence="1">cv. AL8/78</strain>
    </source>
</reference>
<dbReference type="AlphaFoldDB" id="A0A453LPU1"/>
<dbReference type="EnsemblPlants" id="AET5Gv20869100.7">
    <property type="protein sequence ID" value="AET5Gv20869100.7"/>
    <property type="gene ID" value="AET5Gv20869100"/>
</dbReference>
<protein>
    <submittedName>
        <fullName evidence="1">Uncharacterized protein</fullName>
    </submittedName>
</protein>
<reference evidence="1" key="5">
    <citation type="journal article" date="2021" name="G3 (Bethesda)">
        <title>Aegilops tauschii genome assembly Aet v5.0 features greater sequence contiguity and improved annotation.</title>
        <authorList>
            <person name="Wang L."/>
            <person name="Zhu T."/>
            <person name="Rodriguez J.C."/>
            <person name="Deal K.R."/>
            <person name="Dubcovsky J."/>
            <person name="McGuire P.E."/>
            <person name="Lux T."/>
            <person name="Spannagl M."/>
            <person name="Mayer K.F.X."/>
            <person name="Baldrich P."/>
            <person name="Meyers B.C."/>
            <person name="Huo N."/>
            <person name="Gu Y.Q."/>
            <person name="Zhou H."/>
            <person name="Devos K.M."/>
            <person name="Bennetzen J.L."/>
            <person name="Unver T."/>
            <person name="Budak H."/>
            <person name="Gulick P.J."/>
            <person name="Galiba G."/>
            <person name="Kalapos B."/>
            <person name="Nelson D.R."/>
            <person name="Li P."/>
            <person name="You F.M."/>
            <person name="Luo M.C."/>
            <person name="Dvorak J."/>
        </authorList>
    </citation>
    <scope>NUCLEOTIDE SEQUENCE [LARGE SCALE GENOMIC DNA]</scope>
    <source>
        <strain evidence="1">cv. AL8/78</strain>
    </source>
</reference>
<keyword evidence="2" id="KW-1185">Reference proteome</keyword>
<reference evidence="2" key="2">
    <citation type="journal article" date="2017" name="Nat. Plants">
        <title>The Aegilops tauschii genome reveals multiple impacts of transposons.</title>
        <authorList>
            <person name="Zhao G."/>
            <person name="Zou C."/>
            <person name="Li K."/>
            <person name="Wang K."/>
            <person name="Li T."/>
            <person name="Gao L."/>
            <person name="Zhang X."/>
            <person name="Wang H."/>
            <person name="Yang Z."/>
            <person name="Liu X."/>
            <person name="Jiang W."/>
            <person name="Mao L."/>
            <person name="Kong X."/>
            <person name="Jiao Y."/>
            <person name="Jia J."/>
        </authorList>
    </citation>
    <scope>NUCLEOTIDE SEQUENCE [LARGE SCALE GENOMIC DNA]</scope>
    <source>
        <strain evidence="2">cv. AL8/78</strain>
    </source>
</reference>
<dbReference type="Gramene" id="AET5Gv20869100.7">
    <property type="protein sequence ID" value="AET5Gv20869100.7"/>
    <property type="gene ID" value="AET5Gv20869100"/>
</dbReference>
<reference evidence="1" key="4">
    <citation type="submission" date="2019-03" db="UniProtKB">
        <authorList>
            <consortium name="EnsemblPlants"/>
        </authorList>
    </citation>
    <scope>IDENTIFICATION</scope>
</reference>
<accession>A0A453LPU1</accession>
<organism evidence="1 2">
    <name type="scientific">Aegilops tauschii subsp. strangulata</name>
    <name type="common">Goatgrass</name>
    <dbReference type="NCBI Taxonomy" id="200361"/>
    <lineage>
        <taxon>Eukaryota</taxon>
        <taxon>Viridiplantae</taxon>
        <taxon>Streptophyta</taxon>
        <taxon>Embryophyta</taxon>
        <taxon>Tracheophyta</taxon>
        <taxon>Spermatophyta</taxon>
        <taxon>Magnoliopsida</taxon>
        <taxon>Liliopsida</taxon>
        <taxon>Poales</taxon>
        <taxon>Poaceae</taxon>
        <taxon>BOP clade</taxon>
        <taxon>Pooideae</taxon>
        <taxon>Triticodae</taxon>
        <taxon>Triticeae</taxon>
        <taxon>Triticinae</taxon>
        <taxon>Aegilops</taxon>
    </lineage>
</organism>